<dbReference type="EMBL" id="CP005986">
    <property type="protein sequence ID" value="AIA56165.1"/>
    <property type="molecule type" value="Genomic_DNA"/>
</dbReference>
<dbReference type="Gene3D" id="1.10.3710.10">
    <property type="entry name" value="DNA polymerase III clamp loader subunits, C-terminal domain"/>
    <property type="match status" value="1"/>
</dbReference>
<dbReference type="InterPro" id="IPR003593">
    <property type="entry name" value="AAA+_ATPase"/>
</dbReference>
<accession>A0A059ZXA7</accession>
<dbReference type="InterPro" id="IPR032423">
    <property type="entry name" value="AAA_assoc_2"/>
</dbReference>
<evidence type="ECO:0000256" key="4">
    <source>
        <dbReference type="ARBA" id="ARBA00022705"/>
    </source>
</evidence>
<dbReference type="GO" id="GO:0009378">
    <property type="term" value="F:four-way junction helicase activity"/>
    <property type="evidence" value="ECO:0007669"/>
    <property type="project" value="InterPro"/>
</dbReference>
<keyword evidence="8" id="KW-0347">Helicase</keyword>
<comment type="function">
    <text evidence="1">DNA-dependent ATPase that plays important roles in cellular responses to stalled DNA replication processes.</text>
</comment>
<dbReference type="PANTHER" id="PTHR13779:SF7">
    <property type="entry name" value="ATPASE WRNIP1"/>
    <property type="match status" value="1"/>
</dbReference>
<dbReference type="GO" id="GO:0017116">
    <property type="term" value="F:single-stranded DNA helicase activity"/>
    <property type="evidence" value="ECO:0007669"/>
    <property type="project" value="TreeGrafter"/>
</dbReference>
<dbReference type="FunFam" id="1.20.272.10:FF:000001">
    <property type="entry name" value="Putative AAA family ATPase"/>
    <property type="match status" value="1"/>
</dbReference>
<dbReference type="AlphaFoldDB" id="A0A059ZXA7"/>
<keyword evidence="5" id="KW-0547">Nucleotide-binding</keyword>
<dbReference type="SUPFAM" id="SSF52540">
    <property type="entry name" value="P-loop containing nucleoside triphosphate hydrolases"/>
    <property type="match status" value="1"/>
</dbReference>
<dbReference type="Gene3D" id="3.40.50.300">
    <property type="entry name" value="P-loop containing nucleotide triphosphate hydrolases"/>
    <property type="match status" value="1"/>
</dbReference>
<dbReference type="GO" id="GO:0006261">
    <property type="term" value="P:DNA-templated DNA replication"/>
    <property type="evidence" value="ECO:0007669"/>
    <property type="project" value="TreeGrafter"/>
</dbReference>
<dbReference type="HOGENOM" id="CLU_017985_0_3_6"/>
<dbReference type="SUPFAM" id="SSF48019">
    <property type="entry name" value="post-AAA+ oligomerization domain-like"/>
    <property type="match status" value="1"/>
</dbReference>
<evidence type="ECO:0000256" key="1">
    <source>
        <dbReference type="ARBA" id="ARBA00002393"/>
    </source>
</evidence>
<keyword evidence="4" id="KW-0235">DNA replication</keyword>
<dbReference type="eggNOG" id="COG2256">
    <property type="taxonomic scope" value="Bacteria"/>
</dbReference>
<evidence type="ECO:0000313" key="9">
    <source>
        <dbReference type="Proteomes" id="UP000005522"/>
    </source>
</evidence>
<evidence type="ECO:0000256" key="2">
    <source>
        <dbReference type="ARBA" id="ARBA00008959"/>
    </source>
</evidence>
<dbReference type="CDD" id="cd18139">
    <property type="entry name" value="HLD_clamp_RarA"/>
    <property type="match status" value="1"/>
</dbReference>
<evidence type="ECO:0000256" key="6">
    <source>
        <dbReference type="ARBA" id="ARBA00022840"/>
    </source>
</evidence>
<dbReference type="RefSeq" id="WP_004868785.1">
    <property type="nucleotide sequence ID" value="NZ_CP005986.1"/>
</dbReference>
<keyword evidence="8" id="KW-0378">Hydrolase</keyword>
<dbReference type="GO" id="GO:0000731">
    <property type="term" value="P:DNA synthesis involved in DNA repair"/>
    <property type="evidence" value="ECO:0007669"/>
    <property type="project" value="TreeGrafter"/>
</dbReference>
<dbReference type="GO" id="GO:0005524">
    <property type="term" value="F:ATP binding"/>
    <property type="evidence" value="ECO:0007669"/>
    <property type="project" value="UniProtKB-KW"/>
</dbReference>
<dbReference type="Proteomes" id="UP000005522">
    <property type="component" value="Chromosome"/>
</dbReference>
<dbReference type="GO" id="GO:0006310">
    <property type="term" value="P:DNA recombination"/>
    <property type="evidence" value="ECO:0007669"/>
    <property type="project" value="InterPro"/>
</dbReference>
<organism evidence="8 9">
    <name type="scientific">Acidithiobacillus caldus (strain ATCC 51756 / DSM 8584 / KU)</name>
    <dbReference type="NCBI Taxonomy" id="637389"/>
    <lineage>
        <taxon>Bacteria</taxon>
        <taxon>Pseudomonadati</taxon>
        <taxon>Pseudomonadota</taxon>
        <taxon>Acidithiobacillia</taxon>
        <taxon>Acidithiobacillales</taxon>
        <taxon>Acidithiobacillaceae</taxon>
        <taxon>Acidithiobacillus</taxon>
    </lineage>
</organism>
<evidence type="ECO:0000256" key="3">
    <source>
        <dbReference type="ARBA" id="ARBA00020776"/>
    </source>
</evidence>
<dbReference type="InterPro" id="IPR008824">
    <property type="entry name" value="RuvB-like_N"/>
</dbReference>
<dbReference type="Pfam" id="PF16193">
    <property type="entry name" value="AAA_assoc_2"/>
    <property type="match status" value="1"/>
</dbReference>
<dbReference type="Pfam" id="PF12002">
    <property type="entry name" value="MgsA_C"/>
    <property type="match status" value="1"/>
</dbReference>
<dbReference type="InterPro" id="IPR008921">
    <property type="entry name" value="DNA_pol3_clamp-load_cplx_C"/>
</dbReference>
<dbReference type="Gene3D" id="1.20.272.10">
    <property type="match status" value="1"/>
</dbReference>
<dbReference type="FunFam" id="3.40.50.300:FF:000137">
    <property type="entry name" value="Replication-associated recombination protein A"/>
    <property type="match status" value="1"/>
</dbReference>
<reference evidence="8 9" key="1">
    <citation type="journal article" date="2009" name="J. Bacteriol.">
        <title>Draft genome sequence of the extremely acidophilic bacterium Acidithiobacillus caldus ATCC 51756 reveals metabolic versatility in the genus Acidithiobacillus.</title>
        <authorList>
            <person name="Valdes J."/>
            <person name="Quatrini R."/>
            <person name="Hallberg K."/>
            <person name="Dopson M."/>
            <person name="Valenzuela P.D."/>
            <person name="Holmes D.S."/>
        </authorList>
    </citation>
    <scope>NUCLEOTIDE SEQUENCE [LARGE SCALE GENOMIC DNA]</scope>
    <source>
        <strain evidence="9">ATCC 51756 / DSM 8584 / KU</strain>
    </source>
</reference>
<dbReference type="GO" id="GO:0003677">
    <property type="term" value="F:DNA binding"/>
    <property type="evidence" value="ECO:0007669"/>
    <property type="project" value="InterPro"/>
</dbReference>
<dbReference type="SMART" id="SM00382">
    <property type="entry name" value="AAA"/>
    <property type="match status" value="1"/>
</dbReference>
<dbReference type="PANTHER" id="PTHR13779">
    <property type="entry name" value="WERNER HELICASE-INTERACTING PROTEIN 1 FAMILY MEMBER"/>
    <property type="match status" value="1"/>
</dbReference>
<sequence>MTGSDSRPLAARMRPRSLAEFIGQERLLGPAGPIAAMLRQKSLHSLVFWGPPGVGKTTLAHLLAAEQGAEVLTLSAVDSGVRELRAAAAVATERRGRGESTVLFIDEIHRFNKTQQDALLPHLEEGTLTLIGATTENPSFALVGALLSRIRIYVLEPLGQEALAAILERSLHDRERGLGDLAVELPDSARAQLLAQADGDARRLLNILDLAVQLAPLHDGRRRLDTPVLAAAAGQAWRHFDKGGEHFYDEISALHKSLRGSDVDASLYWLARMLDGGADPLYLARRLIRVAVEDVGLADPRALEIALAARAAFQALGSPEGELALAEAAVYLASCPKSNRTYSAWKKVQEAIRRQPSHPVPLHLRNAPTKLLKDLDYGRDYQYDHDFPDAIAPAQTYLPEALAGLSGPWYQASERGFEQRMGERLRWIAAHRKGPGD</sequence>
<protein>
    <recommendedName>
        <fullName evidence="3">Replication-associated recombination protein A</fullName>
    </recommendedName>
</protein>
<proteinExistence type="inferred from homology"/>
<dbReference type="Gene3D" id="1.10.8.60">
    <property type="match status" value="1"/>
</dbReference>
<name>A0A059ZXA7_ACICK</name>
<dbReference type="Pfam" id="PF05496">
    <property type="entry name" value="RuvB_N"/>
    <property type="match status" value="1"/>
</dbReference>
<dbReference type="InterPro" id="IPR051314">
    <property type="entry name" value="AAA_ATPase_RarA/MGS1/WRNIP1"/>
</dbReference>
<evidence type="ECO:0000259" key="7">
    <source>
        <dbReference type="SMART" id="SM00382"/>
    </source>
</evidence>
<dbReference type="CDD" id="cd00009">
    <property type="entry name" value="AAA"/>
    <property type="match status" value="1"/>
</dbReference>
<dbReference type="InterPro" id="IPR021886">
    <property type="entry name" value="MgsA_C"/>
</dbReference>
<evidence type="ECO:0000256" key="5">
    <source>
        <dbReference type="ARBA" id="ARBA00022741"/>
    </source>
</evidence>
<gene>
    <name evidence="8" type="ORF">Acaty_c2318</name>
</gene>
<dbReference type="GeneID" id="92932388"/>
<dbReference type="KEGG" id="acz:Acaty_c2318"/>
<keyword evidence="6" id="KW-0067">ATP-binding</keyword>
<feature type="domain" description="AAA+ ATPase" evidence="7">
    <location>
        <begin position="42"/>
        <end position="158"/>
    </location>
</feature>
<dbReference type="InterPro" id="IPR027417">
    <property type="entry name" value="P-loop_NTPase"/>
</dbReference>
<comment type="similarity">
    <text evidence="2">Belongs to the AAA ATPase family. RarA/MGS1/WRNIP1 subfamily.</text>
</comment>
<dbReference type="GO" id="GO:0008047">
    <property type="term" value="F:enzyme activator activity"/>
    <property type="evidence" value="ECO:0007669"/>
    <property type="project" value="TreeGrafter"/>
</dbReference>
<evidence type="ECO:0000313" key="8">
    <source>
        <dbReference type="EMBL" id="AIA56165.1"/>
    </source>
</evidence>